<dbReference type="GO" id="GO:0016747">
    <property type="term" value="F:acyltransferase activity, transferring groups other than amino-acyl groups"/>
    <property type="evidence" value="ECO:0007669"/>
    <property type="project" value="InterPro"/>
</dbReference>
<reference evidence="2 3" key="1">
    <citation type="submission" date="2018-07" db="EMBL/GenBank/DDBJ databases">
        <authorList>
            <person name="Zhang Y."/>
            <person name="Wang L."/>
            <person name="Ma S."/>
        </authorList>
    </citation>
    <scope>NUCLEOTIDE SEQUENCE [LARGE SCALE GENOMIC DNA]</scope>
    <source>
        <strain evidence="2 3">4-2</strain>
    </source>
</reference>
<dbReference type="PROSITE" id="PS51186">
    <property type="entry name" value="GNAT"/>
    <property type="match status" value="1"/>
</dbReference>
<dbReference type="Proteomes" id="UP000273516">
    <property type="component" value="Unassembled WGS sequence"/>
</dbReference>
<dbReference type="InterPro" id="IPR000182">
    <property type="entry name" value="GNAT_dom"/>
</dbReference>
<dbReference type="PANTHER" id="PTHR46067">
    <property type="entry name" value="ACYL-COA N-ACYLTRANSFERASES (NAT) SUPERFAMILY PROTEIN"/>
    <property type="match status" value="1"/>
</dbReference>
<gene>
    <name evidence="2" type="ORF">C9E81_14845</name>
</gene>
<feature type="domain" description="N-acetyltransferase" evidence="1">
    <location>
        <begin position="16"/>
        <end position="174"/>
    </location>
</feature>
<keyword evidence="2" id="KW-0808">Transferase</keyword>
<dbReference type="Pfam" id="PF13302">
    <property type="entry name" value="Acetyltransf_3"/>
    <property type="match status" value="1"/>
</dbReference>
<dbReference type="PANTHER" id="PTHR46067:SF27">
    <property type="entry name" value="ACYL-COA N-ACYLTRANSFERASES (NAT) SUPERFAMILY PROTEIN"/>
    <property type="match status" value="1"/>
</dbReference>
<sequence>MNEPYRLPNEFGTRHYILRRVRMDDAETIFHSYATDATVTRFLRWKPHANVVDTAAFLKLAVSEWDQDKGFPVVAFQRQQPGDLMGMFHSRLNGHRVNYGYVLRASAWGKGCASEVMRWLVGHALSHPNVFRAEAFCDVDNLASARVMEKAGMTREGILRRYAQHPNISGQPRDCIVYSKVR</sequence>
<dbReference type="RefSeq" id="WP_122113127.1">
    <property type="nucleotide sequence ID" value="NZ_QOKZ01000005.1"/>
</dbReference>
<name>A0A3M0M9G1_9RHOB</name>
<dbReference type="Gene3D" id="3.40.630.30">
    <property type="match status" value="1"/>
</dbReference>
<keyword evidence="3" id="KW-1185">Reference proteome</keyword>
<accession>A0A3M0M9G1</accession>
<comment type="caution">
    <text evidence="2">The sequence shown here is derived from an EMBL/GenBank/DDBJ whole genome shotgun (WGS) entry which is preliminary data.</text>
</comment>
<dbReference type="SUPFAM" id="SSF55729">
    <property type="entry name" value="Acyl-CoA N-acyltransferases (Nat)"/>
    <property type="match status" value="1"/>
</dbReference>
<evidence type="ECO:0000259" key="1">
    <source>
        <dbReference type="PROSITE" id="PS51186"/>
    </source>
</evidence>
<organism evidence="2 3">
    <name type="scientific">Paracoccus alkanivorans</name>
    <dbReference type="NCBI Taxonomy" id="2116655"/>
    <lineage>
        <taxon>Bacteria</taxon>
        <taxon>Pseudomonadati</taxon>
        <taxon>Pseudomonadota</taxon>
        <taxon>Alphaproteobacteria</taxon>
        <taxon>Rhodobacterales</taxon>
        <taxon>Paracoccaceae</taxon>
        <taxon>Paracoccus</taxon>
    </lineage>
</organism>
<dbReference type="OrthoDB" id="6293260at2"/>
<dbReference type="EMBL" id="QOKZ01000005">
    <property type="protein sequence ID" value="RMC34416.1"/>
    <property type="molecule type" value="Genomic_DNA"/>
</dbReference>
<evidence type="ECO:0000313" key="2">
    <source>
        <dbReference type="EMBL" id="RMC34416.1"/>
    </source>
</evidence>
<evidence type="ECO:0000313" key="3">
    <source>
        <dbReference type="Proteomes" id="UP000273516"/>
    </source>
</evidence>
<proteinExistence type="predicted"/>
<dbReference type="AlphaFoldDB" id="A0A3M0M9G1"/>
<dbReference type="InterPro" id="IPR016181">
    <property type="entry name" value="Acyl_CoA_acyltransferase"/>
</dbReference>
<protein>
    <submittedName>
        <fullName evidence="2">N-acetyltransferase</fullName>
    </submittedName>
</protein>